<evidence type="ECO:0000256" key="5">
    <source>
        <dbReference type="ARBA" id="ARBA00022516"/>
    </source>
</evidence>
<feature type="binding site" evidence="12">
    <location>
        <position position="83"/>
    </location>
    <ligand>
        <name>Zn(2+)</name>
        <dbReference type="ChEBI" id="CHEBI:29105"/>
    </ligand>
</feature>
<keyword evidence="14" id="KW-1185">Reference proteome</keyword>
<dbReference type="Gene3D" id="3.30.1700.10">
    <property type="entry name" value="lpxc deacetylase, domain 2"/>
    <property type="match status" value="1"/>
</dbReference>
<reference evidence="13 14" key="1">
    <citation type="submission" date="2018-06" db="EMBL/GenBank/DDBJ databases">
        <title>Genomic Encyclopedia of Type Strains, Phase IV (KMG-IV): sequencing the most valuable type-strain genomes for metagenomic binning, comparative biology and taxonomic classification.</title>
        <authorList>
            <person name="Goeker M."/>
        </authorList>
    </citation>
    <scope>NUCLEOTIDE SEQUENCE [LARGE SCALE GENOMIC DNA]</scope>
    <source>
        <strain evidence="13 14">DSM 26720</strain>
    </source>
</reference>
<dbReference type="GO" id="GO:0046872">
    <property type="term" value="F:metal ion binding"/>
    <property type="evidence" value="ECO:0007669"/>
    <property type="project" value="UniProtKB-KW"/>
</dbReference>
<dbReference type="EC" id="3.5.1.108" evidence="4 12"/>
<comment type="cofactor">
    <cofactor evidence="1 12">
        <name>Zn(2+)</name>
        <dbReference type="ChEBI" id="CHEBI:29105"/>
    </cofactor>
</comment>
<comment type="caution">
    <text evidence="13">The sequence shown here is derived from an EMBL/GenBank/DDBJ whole genome shotgun (WGS) entry which is preliminary data.</text>
</comment>
<keyword evidence="10 12" id="KW-0443">Lipid metabolism</keyword>
<feature type="binding site" evidence="12">
    <location>
        <position position="241"/>
    </location>
    <ligand>
        <name>Zn(2+)</name>
        <dbReference type="ChEBI" id="CHEBI:29105"/>
    </ligand>
</feature>
<keyword evidence="6 12" id="KW-0441">Lipid A biosynthesis</keyword>
<evidence type="ECO:0000256" key="4">
    <source>
        <dbReference type="ARBA" id="ARBA00012745"/>
    </source>
</evidence>
<evidence type="ECO:0000256" key="11">
    <source>
        <dbReference type="ARBA" id="ARBA00024535"/>
    </source>
</evidence>
<dbReference type="PANTHER" id="PTHR33694">
    <property type="entry name" value="UDP-3-O-ACYL-N-ACETYLGLUCOSAMINE DEACETYLASE 1, MITOCHONDRIAL-RELATED"/>
    <property type="match status" value="1"/>
</dbReference>
<dbReference type="EMBL" id="QLMK01000002">
    <property type="protein sequence ID" value="RAK32144.1"/>
    <property type="molecule type" value="Genomic_DNA"/>
</dbReference>
<dbReference type="InterPro" id="IPR015870">
    <property type="entry name" value="UDP-acyl_N-AcGlcN_deAcase_N"/>
</dbReference>
<proteinExistence type="inferred from homology"/>
<dbReference type="AlphaFoldDB" id="A0A364JXF8"/>
<keyword evidence="8 12" id="KW-0378">Hydrolase</keyword>
<evidence type="ECO:0000256" key="7">
    <source>
        <dbReference type="ARBA" id="ARBA00022723"/>
    </source>
</evidence>
<dbReference type="PANTHER" id="PTHR33694:SF1">
    <property type="entry name" value="UDP-3-O-ACYL-N-ACETYLGLUCOSAMINE DEACETYLASE 1, MITOCHONDRIAL-RELATED"/>
    <property type="match status" value="1"/>
</dbReference>
<dbReference type="GO" id="GO:0016020">
    <property type="term" value="C:membrane"/>
    <property type="evidence" value="ECO:0007669"/>
    <property type="project" value="GOC"/>
</dbReference>
<accession>A0A364JXF8</accession>
<evidence type="ECO:0000256" key="6">
    <source>
        <dbReference type="ARBA" id="ARBA00022556"/>
    </source>
</evidence>
<protein>
    <recommendedName>
        <fullName evidence="4 12">UDP-3-O-acyl-N-acetylglucosamine deacetylase</fullName>
        <shortName evidence="12">UDP-3-O-acyl-GlcNAc deacetylase</shortName>
        <ecNumber evidence="4 12">3.5.1.108</ecNumber>
    </recommendedName>
    <alternativeName>
        <fullName evidence="12">UDP-3-O-[R-3-hydroxymyristoyl]-N-acetylglucosamine deacetylase</fullName>
    </alternativeName>
</protein>
<evidence type="ECO:0000256" key="3">
    <source>
        <dbReference type="ARBA" id="ARBA00005002"/>
    </source>
</evidence>
<comment type="function">
    <text evidence="2 12">Catalyzes the hydrolysis of UDP-3-O-myristoyl-N-acetylglucosamine to form UDP-3-O-myristoylglucosamine and acetate, the committed step in lipid A biosynthesis.</text>
</comment>
<gene>
    <name evidence="12" type="primary">lpxC</name>
    <name evidence="13" type="ORF">C7374_102141</name>
</gene>
<dbReference type="InterPro" id="IPR011334">
    <property type="entry name" value="UDP-acyl_GlcNac_deAcase_C"/>
</dbReference>
<comment type="pathway">
    <text evidence="3 12">Glycolipid biosynthesis; lipid IV(A) biosynthesis; lipid IV(A) from (3R)-3-hydroxytetradecanoyl-[acyl-carrier-protein] and UDP-N-acetyl-alpha-D-glucosamine: step 2/6.</text>
</comment>
<evidence type="ECO:0000256" key="12">
    <source>
        <dbReference type="HAMAP-Rule" id="MF_00388"/>
    </source>
</evidence>
<dbReference type="GO" id="GO:0009245">
    <property type="term" value="P:lipid A biosynthetic process"/>
    <property type="evidence" value="ECO:0007669"/>
    <property type="project" value="UniProtKB-UniRule"/>
</dbReference>
<keyword evidence="5 12" id="KW-0444">Lipid biosynthesis</keyword>
<organism evidence="13 14">
    <name type="scientific">Falsochrobactrum ovis</name>
    <dbReference type="NCBI Taxonomy" id="1293442"/>
    <lineage>
        <taxon>Bacteria</taxon>
        <taxon>Pseudomonadati</taxon>
        <taxon>Pseudomonadota</taxon>
        <taxon>Alphaproteobacteria</taxon>
        <taxon>Hyphomicrobiales</taxon>
        <taxon>Brucellaceae</taxon>
        <taxon>Falsochrobactrum</taxon>
    </lineage>
</organism>
<dbReference type="NCBIfam" id="TIGR00325">
    <property type="entry name" value="lpxC"/>
    <property type="match status" value="1"/>
</dbReference>
<evidence type="ECO:0000256" key="1">
    <source>
        <dbReference type="ARBA" id="ARBA00001947"/>
    </source>
</evidence>
<keyword evidence="7 12" id="KW-0479">Metal-binding</keyword>
<keyword evidence="9 12" id="KW-0862">Zinc</keyword>
<sequence length="288" mass="31676">MERNLRAHQKTIGRSFTLEGFGVHSGKAATVRFSPADADSGILFRRSDVKASPWLRAHVAEIGATDLCTALGPTEFRINTIEHLMAAVAALGLDNLKIEVDGPEIPILDGTSAQFLQGLDAAGVVEQPAKKRFIKIRKPVRVEGKNAWAEFTPHETMRFEIGIEFDSPLIGQQKYAQDLDEERFRKEISTARTFGFMKDVESLWAAGLALGSSLENSIVIADDHSVINPAGLRFKDEFVRHKTLDAIGDTALAGMPFIGCFRSWRGGHRLNSEAVKALLSDESNFELV</sequence>
<dbReference type="Gene3D" id="3.30.230.20">
    <property type="entry name" value="lpxc deacetylase, domain 1"/>
    <property type="match status" value="1"/>
</dbReference>
<dbReference type="Proteomes" id="UP000249453">
    <property type="component" value="Unassembled WGS sequence"/>
</dbReference>
<dbReference type="HAMAP" id="MF_00388">
    <property type="entry name" value="LpxC"/>
    <property type="match status" value="1"/>
</dbReference>
<evidence type="ECO:0000256" key="2">
    <source>
        <dbReference type="ARBA" id="ARBA00002923"/>
    </source>
</evidence>
<dbReference type="GO" id="GO:0103117">
    <property type="term" value="F:UDP-3-O-acyl-N-acetylglucosamine deacetylase activity"/>
    <property type="evidence" value="ECO:0007669"/>
    <property type="project" value="UniProtKB-UniRule"/>
</dbReference>
<evidence type="ECO:0000256" key="10">
    <source>
        <dbReference type="ARBA" id="ARBA00023098"/>
    </source>
</evidence>
<dbReference type="UniPathway" id="UPA00359">
    <property type="reaction ID" value="UER00478"/>
</dbReference>
<dbReference type="InterPro" id="IPR004463">
    <property type="entry name" value="UDP-acyl_GlcNac_deAcase"/>
</dbReference>
<evidence type="ECO:0000313" key="14">
    <source>
        <dbReference type="Proteomes" id="UP000249453"/>
    </source>
</evidence>
<dbReference type="SUPFAM" id="SSF54211">
    <property type="entry name" value="Ribosomal protein S5 domain 2-like"/>
    <property type="match status" value="2"/>
</dbReference>
<dbReference type="Pfam" id="PF03331">
    <property type="entry name" value="LpxC"/>
    <property type="match status" value="1"/>
</dbReference>
<evidence type="ECO:0000313" key="13">
    <source>
        <dbReference type="EMBL" id="RAK32144.1"/>
    </source>
</evidence>
<feature type="active site" description="Proton donor" evidence="12">
    <location>
        <position position="268"/>
    </location>
</feature>
<comment type="similarity">
    <text evidence="12">Belongs to the LpxC family.</text>
</comment>
<name>A0A364JXF8_9HYPH</name>
<comment type="catalytic activity">
    <reaction evidence="11 12">
        <text>a UDP-3-O-[(3R)-3-hydroxyacyl]-N-acetyl-alpha-D-glucosamine + H2O = a UDP-3-O-[(3R)-3-hydroxyacyl]-alpha-D-glucosamine + acetate</text>
        <dbReference type="Rhea" id="RHEA:67816"/>
        <dbReference type="ChEBI" id="CHEBI:15377"/>
        <dbReference type="ChEBI" id="CHEBI:30089"/>
        <dbReference type="ChEBI" id="CHEBI:137740"/>
        <dbReference type="ChEBI" id="CHEBI:173225"/>
        <dbReference type="EC" id="3.5.1.108"/>
    </reaction>
</comment>
<feature type="binding site" evidence="12">
    <location>
        <position position="245"/>
    </location>
    <ligand>
        <name>Zn(2+)</name>
        <dbReference type="ChEBI" id="CHEBI:29105"/>
    </ligand>
</feature>
<evidence type="ECO:0000256" key="9">
    <source>
        <dbReference type="ARBA" id="ARBA00022833"/>
    </source>
</evidence>
<evidence type="ECO:0000256" key="8">
    <source>
        <dbReference type="ARBA" id="ARBA00022801"/>
    </source>
</evidence>
<dbReference type="InterPro" id="IPR020568">
    <property type="entry name" value="Ribosomal_Su5_D2-typ_SF"/>
</dbReference>